<proteinExistence type="predicted"/>
<dbReference type="AlphaFoldDB" id="A0A437H1L5"/>
<gene>
    <name evidence="3" type="ORF">EKN06_05035</name>
</gene>
<sequence length="233" mass="25583">MNAMRRLKAIVTMLCAGLALSSIGLTAPLAAKSVMTVTQPEPGVHVMGNPGAKVKLTEYVSYTCPHCAHFEEEAGDPLRLFYVASGKTELEVRHLVRDSFDLVAAMLANCGPIARFDRNHAMFMKEQTVWLGKLMKTTPAQKNRYGAGTQVARRMAIAKDAGFYPMMQRRGYDVTTVDRCLADDKMAEMLANKTASYIRDKGVASTPAFAIDGVLLAGTNSWDSLKFQLDLRL</sequence>
<dbReference type="OrthoDB" id="8478320at2"/>
<dbReference type="Proteomes" id="UP000283003">
    <property type="component" value="Unassembled WGS sequence"/>
</dbReference>
<dbReference type="Gene3D" id="1.10.40.110">
    <property type="match status" value="1"/>
</dbReference>
<keyword evidence="4" id="KW-1185">Reference proteome</keyword>
<dbReference type="InterPro" id="IPR036249">
    <property type="entry name" value="Thioredoxin-like_sf"/>
</dbReference>
<keyword evidence="1" id="KW-0732">Signal</keyword>
<protein>
    <submittedName>
        <fullName evidence="3">Protein-disulfide isomerase</fullName>
    </submittedName>
</protein>
<dbReference type="Gene3D" id="3.40.30.10">
    <property type="entry name" value="Glutaredoxin"/>
    <property type="match status" value="1"/>
</dbReference>
<name>A0A437H1L5_9SPHN</name>
<evidence type="ECO:0000313" key="4">
    <source>
        <dbReference type="Proteomes" id="UP000283003"/>
    </source>
</evidence>
<dbReference type="InterPro" id="IPR012336">
    <property type="entry name" value="Thioredoxin-like_fold"/>
</dbReference>
<dbReference type="Pfam" id="PF13462">
    <property type="entry name" value="Thioredoxin_4"/>
    <property type="match status" value="1"/>
</dbReference>
<feature type="chain" id="PRO_5019509824" evidence="1">
    <location>
        <begin position="27"/>
        <end position="233"/>
    </location>
</feature>
<dbReference type="SUPFAM" id="SSF52833">
    <property type="entry name" value="Thioredoxin-like"/>
    <property type="match status" value="1"/>
</dbReference>
<organism evidence="3 4">
    <name type="scientific">Croceicoccus ponticola</name>
    <dbReference type="NCBI Taxonomy" id="2217664"/>
    <lineage>
        <taxon>Bacteria</taxon>
        <taxon>Pseudomonadati</taxon>
        <taxon>Pseudomonadota</taxon>
        <taxon>Alphaproteobacteria</taxon>
        <taxon>Sphingomonadales</taxon>
        <taxon>Erythrobacteraceae</taxon>
        <taxon>Croceicoccus</taxon>
    </lineage>
</organism>
<evidence type="ECO:0000313" key="3">
    <source>
        <dbReference type="EMBL" id="RVQ69534.1"/>
    </source>
</evidence>
<feature type="signal peptide" evidence="1">
    <location>
        <begin position="1"/>
        <end position="26"/>
    </location>
</feature>
<dbReference type="EMBL" id="RXOL01000001">
    <property type="protein sequence ID" value="RVQ69534.1"/>
    <property type="molecule type" value="Genomic_DNA"/>
</dbReference>
<feature type="domain" description="Thioredoxin-like fold" evidence="2">
    <location>
        <begin position="44"/>
        <end position="230"/>
    </location>
</feature>
<comment type="caution">
    <text evidence="3">The sequence shown here is derived from an EMBL/GenBank/DDBJ whole genome shotgun (WGS) entry which is preliminary data.</text>
</comment>
<keyword evidence="3" id="KW-0413">Isomerase</keyword>
<evidence type="ECO:0000259" key="2">
    <source>
        <dbReference type="Pfam" id="PF13462"/>
    </source>
</evidence>
<evidence type="ECO:0000256" key="1">
    <source>
        <dbReference type="SAM" id="SignalP"/>
    </source>
</evidence>
<dbReference type="GO" id="GO:0016853">
    <property type="term" value="F:isomerase activity"/>
    <property type="evidence" value="ECO:0007669"/>
    <property type="project" value="UniProtKB-KW"/>
</dbReference>
<accession>A0A437H1L5</accession>
<reference evidence="3 4" key="1">
    <citation type="submission" date="2018-12" db="EMBL/GenBank/DDBJ databases">
        <title>Croceicoccus ponticola sp. nov., a lipolytic bacterium isolated from seawater.</title>
        <authorList>
            <person name="Yoon J.-H."/>
        </authorList>
    </citation>
    <scope>NUCLEOTIDE SEQUENCE [LARGE SCALE GENOMIC DNA]</scope>
    <source>
        <strain evidence="3 4">GM-16</strain>
    </source>
</reference>